<feature type="signal peptide" evidence="14">
    <location>
        <begin position="1"/>
        <end position="25"/>
    </location>
</feature>
<dbReference type="InterPro" id="IPR001881">
    <property type="entry name" value="EGF-like_Ca-bd_dom"/>
</dbReference>
<dbReference type="SMART" id="SM00181">
    <property type="entry name" value="EGF"/>
    <property type="match status" value="3"/>
</dbReference>
<evidence type="ECO:0000256" key="13">
    <source>
        <dbReference type="SAM" id="Phobius"/>
    </source>
</evidence>
<accession>A0A8K0EPW7</accession>
<dbReference type="GO" id="GO:0016020">
    <property type="term" value="C:membrane"/>
    <property type="evidence" value="ECO:0007669"/>
    <property type="project" value="UniProtKB-SubCell"/>
</dbReference>
<keyword evidence="6 13" id="KW-1133">Transmembrane helix</keyword>
<comment type="caution">
    <text evidence="11">Lacks conserved residue(s) required for the propagation of feature annotation.</text>
</comment>
<evidence type="ECO:0000256" key="12">
    <source>
        <dbReference type="SAM" id="MobiDB-lite"/>
    </source>
</evidence>
<dbReference type="Gene3D" id="4.10.740.10">
    <property type="entry name" value="Coagulation Factor IX"/>
    <property type="match status" value="1"/>
</dbReference>
<keyword evidence="17" id="KW-1185">Reference proteome</keyword>
<keyword evidence="14" id="KW-0732">Signal</keyword>
<evidence type="ECO:0000256" key="9">
    <source>
        <dbReference type="ARBA" id="ARBA00023170"/>
    </source>
</evidence>
<evidence type="ECO:0000256" key="1">
    <source>
        <dbReference type="ARBA" id="ARBA00004479"/>
    </source>
</evidence>
<evidence type="ECO:0000256" key="2">
    <source>
        <dbReference type="ARBA" id="ARBA00022536"/>
    </source>
</evidence>
<feature type="compositionally biased region" description="Polar residues" evidence="12">
    <location>
        <begin position="634"/>
        <end position="680"/>
    </location>
</feature>
<feature type="region of interest" description="Disordered" evidence="12">
    <location>
        <begin position="1084"/>
        <end position="1106"/>
    </location>
</feature>
<keyword evidence="7 13" id="KW-0472">Membrane</keyword>
<evidence type="ECO:0000256" key="3">
    <source>
        <dbReference type="ARBA" id="ARBA00022583"/>
    </source>
</evidence>
<name>A0A8K0EPW7_BRALA</name>
<dbReference type="InterPro" id="IPR026823">
    <property type="entry name" value="cEGF"/>
</dbReference>
<dbReference type="Proteomes" id="UP000838412">
    <property type="component" value="Chromosome 3"/>
</dbReference>
<dbReference type="InterPro" id="IPR018097">
    <property type="entry name" value="EGF_Ca-bd_CS"/>
</dbReference>
<proteinExistence type="predicted"/>
<keyword evidence="9" id="KW-0675">Receptor</keyword>
<evidence type="ECO:0000256" key="7">
    <source>
        <dbReference type="ARBA" id="ARBA00023136"/>
    </source>
</evidence>
<keyword evidence="3" id="KW-0254">Endocytosis</keyword>
<dbReference type="AlphaFoldDB" id="A0A8K0EPW7"/>
<evidence type="ECO:0000256" key="8">
    <source>
        <dbReference type="ARBA" id="ARBA00023157"/>
    </source>
</evidence>
<evidence type="ECO:0000256" key="4">
    <source>
        <dbReference type="ARBA" id="ARBA00022692"/>
    </source>
</evidence>
<keyword evidence="2 11" id="KW-0245">EGF-like domain</keyword>
<feature type="chain" id="PRO_5035482987" evidence="14">
    <location>
        <begin position="26"/>
        <end position="1123"/>
    </location>
</feature>
<dbReference type="SMART" id="SM00179">
    <property type="entry name" value="EGF_CA"/>
    <property type="match status" value="2"/>
</dbReference>
<dbReference type="Pfam" id="PF12662">
    <property type="entry name" value="cEGF"/>
    <property type="match status" value="1"/>
</dbReference>
<evidence type="ECO:0000256" key="10">
    <source>
        <dbReference type="ARBA" id="ARBA00023180"/>
    </source>
</evidence>
<dbReference type="CDD" id="cd00054">
    <property type="entry name" value="EGF_CA"/>
    <property type="match status" value="2"/>
</dbReference>
<dbReference type="PANTHER" id="PTHR16897">
    <property type="entry name" value="OS10G0105400 PROTEIN"/>
    <property type="match status" value="1"/>
</dbReference>
<feature type="region of interest" description="Disordered" evidence="12">
    <location>
        <begin position="597"/>
        <end position="621"/>
    </location>
</feature>
<organism evidence="16 17">
    <name type="scientific">Branchiostoma lanceolatum</name>
    <name type="common">Common lancelet</name>
    <name type="synonym">Amphioxus lanceolatum</name>
    <dbReference type="NCBI Taxonomy" id="7740"/>
    <lineage>
        <taxon>Eukaryota</taxon>
        <taxon>Metazoa</taxon>
        <taxon>Chordata</taxon>
        <taxon>Cephalochordata</taxon>
        <taxon>Leptocardii</taxon>
        <taxon>Amphioxiformes</taxon>
        <taxon>Branchiostomatidae</taxon>
        <taxon>Branchiostoma</taxon>
    </lineage>
</organism>
<dbReference type="Gene3D" id="2.10.25.10">
    <property type="entry name" value="Laminin"/>
    <property type="match status" value="2"/>
</dbReference>
<dbReference type="PROSITE" id="PS00010">
    <property type="entry name" value="ASX_HYDROXYL"/>
    <property type="match status" value="1"/>
</dbReference>
<dbReference type="FunFam" id="2.10.25.10:FF:000009">
    <property type="entry name" value="Low-density lipoprotein receptor isoform 1"/>
    <property type="match status" value="1"/>
</dbReference>
<dbReference type="InterPro" id="IPR000152">
    <property type="entry name" value="EGF-type_Asp/Asn_hydroxyl_site"/>
</dbReference>
<keyword evidence="8" id="KW-1015">Disulfide bond</keyword>
<gene>
    <name evidence="16" type="primary">SCUBE1</name>
    <name evidence="16" type="ORF">BLAG_LOCUS15256</name>
</gene>
<feature type="domain" description="EGF-like" evidence="15">
    <location>
        <begin position="125"/>
        <end position="164"/>
    </location>
</feature>
<evidence type="ECO:0000259" key="15">
    <source>
        <dbReference type="PROSITE" id="PS50026"/>
    </source>
</evidence>
<dbReference type="InterPro" id="IPR000742">
    <property type="entry name" value="EGF"/>
</dbReference>
<evidence type="ECO:0000256" key="5">
    <source>
        <dbReference type="ARBA" id="ARBA00022737"/>
    </source>
</evidence>
<dbReference type="SUPFAM" id="SSF57196">
    <property type="entry name" value="EGF/Laminin"/>
    <property type="match status" value="2"/>
</dbReference>
<dbReference type="PROSITE" id="PS50026">
    <property type="entry name" value="EGF_3"/>
    <property type="match status" value="1"/>
</dbReference>
<feature type="compositionally biased region" description="Polar residues" evidence="12">
    <location>
        <begin position="605"/>
        <end position="618"/>
    </location>
</feature>
<comment type="subcellular location">
    <subcellularLocation>
        <location evidence="1">Membrane</location>
        <topology evidence="1">Single-pass type I membrane protein</topology>
    </subcellularLocation>
</comment>
<keyword evidence="10" id="KW-0325">Glycoprotein</keyword>
<dbReference type="GO" id="GO:0006897">
    <property type="term" value="P:endocytosis"/>
    <property type="evidence" value="ECO:0007669"/>
    <property type="project" value="UniProtKB-KW"/>
</dbReference>
<sequence length="1123" mass="122605">MRLLKTTQLLYCLAIFMLMIHASLCLSSNDKQADVNGIQSPFWTKKEANNFLERSSRKKRTLYEECYGEGCVYEEVREVTWNTERSKEYLSTMACDAWGCTAGYLCVRADAGTSGSGPHWRTCNDVNECLTSNGGCEHTCSNNEGSYTCSCNTGYSLSGQHSCTDVNECTSGSNGGCDHLCANTAGSYRCSCNTGYYLSGQHSCAACDSIADCEVLECTGPDDSTCSRCQYDRGGDALGYLLAADGTSCTQLCSWQPDSLFCYPGNCGSNNLPSSCTCAPDFNGTNCLSIQVPPEMTYCAGMLMGDAGDVSEAPCTDVTTAPSTVWTNLQEEATTMQLEVNWEAAFEEPSPSDWPEPYYVDDRKIGMTEASTDWWLEREAGGILNGSLTCQSYEDGSTSHVVSQDSPALSTHNCTRSHVISATPQHRDRLYFTAKSRNGGYVKIRNYDGSSGYTVDPPVYYSGQEVSRTAHFTFDFVPPYHCFVQGNCTDNMLDRGPAITRNGTIRMRWSGWQDDDSGIRAYTYEIARLQPCGDGLGMPGQECQQQESALRPNQTDGLCALSLNGTGNGTNSANNITGQNMTNEGNIMWGNCTAAEGNGTEPALNGTQGENATASTPQENKRRIREAAVVNGNGTSNITVQGENANGTTGSNRTVTSGGDNSTASVNSSVDGRNVTNGGNVTDVDEDVVNPLNGSVGSDTEQVDVTITEPGVYSVTLIVEDSTGPGVGNVITARRFLLFDDSSTVETDTSGSFPLLVTSAANDTGWLWQTNLHDDNNNDTKFQLTWSGHFFNELHRDNNFLGAIVAHPNNISAEYEETSGQPPITRSREAIRHVQGIVLFQTTWGVDHQGGRSLTHPSGDWDNVTDVMVEGQDFEILREDGDTVRFWVRAIDVMGDVAEDDVTIHIDSSPPALGNVTFSVNWTDKIDFLKVHAQAHDLHSGLLDVYWRLQDTITPLLIHGEGRMMFQTAEECEASQCYCIPKDSDCFLWEYTIDIDVREMNLSVNFLADEVYYVTLTVTNNAMLRTTDERQVIVDKLPGDDDVMWLLMAGGLSVFGVLVLLIVVCLLVAKRGIKRKVVPTTAPSKQKYQSAPTPQLQPNKNFCNPSQVILPFKEPTDRMTTTL</sequence>
<keyword evidence="5" id="KW-0677">Repeat</keyword>
<dbReference type="OrthoDB" id="6054340at2759"/>
<evidence type="ECO:0000313" key="16">
    <source>
        <dbReference type="EMBL" id="CAH1257267.1"/>
    </source>
</evidence>
<dbReference type="PROSITE" id="PS01186">
    <property type="entry name" value="EGF_2"/>
    <property type="match status" value="2"/>
</dbReference>
<dbReference type="PANTHER" id="PTHR16897:SF2">
    <property type="entry name" value="OS03G0226600 PROTEIN"/>
    <property type="match status" value="1"/>
</dbReference>
<reference evidence="16" key="1">
    <citation type="submission" date="2022-01" db="EMBL/GenBank/DDBJ databases">
        <authorList>
            <person name="Braso-Vives M."/>
        </authorList>
    </citation>
    <scope>NUCLEOTIDE SEQUENCE</scope>
</reference>
<evidence type="ECO:0000313" key="17">
    <source>
        <dbReference type="Proteomes" id="UP000838412"/>
    </source>
</evidence>
<dbReference type="EMBL" id="OV696688">
    <property type="protein sequence ID" value="CAH1257267.1"/>
    <property type="molecule type" value="Genomic_DNA"/>
</dbReference>
<evidence type="ECO:0000256" key="6">
    <source>
        <dbReference type="ARBA" id="ARBA00022989"/>
    </source>
</evidence>
<keyword evidence="4 13" id="KW-0812">Transmembrane</keyword>
<feature type="region of interest" description="Disordered" evidence="12">
    <location>
        <begin position="634"/>
        <end position="686"/>
    </location>
</feature>
<feature type="transmembrane region" description="Helical" evidence="13">
    <location>
        <begin position="1043"/>
        <end position="1069"/>
    </location>
</feature>
<evidence type="ECO:0000256" key="14">
    <source>
        <dbReference type="SAM" id="SignalP"/>
    </source>
</evidence>
<dbReference type="PROSITE" id="PS01187">
    <property type="entry name" value="EGF_CA"/>
    <property type="match status" value="1"/>
</dbReference>
<dbReference type="InterPro" id="IPR017857">
    <property type="entry name" value="Coagulation_fac-like_Gla_dom"/>
</dbReference>
<evidence type="ECO:0000256" key="11">
    <source>
        <dbReference type="PROSITE-ProRule" id="PRU00076"/>
    </source>
</evidence>
<dbReference type="GO" id="GO:0005509">
    <property type="term" value="F:calcium ion binding"/>
    <property type="evidence" value="ECO:0007669"/>
    <property type="project" value="InterPro"/>
</dbReference>
<protein>
    <submittedName>
        <fullName evidence="16">SCUBE1 protein</fullName>
    </submittedName>
</protein>